<evidence type="ECO:0000259" key="1">
    <source>
        <dbReference type="Pfam" id="PF21784"/>
    </source>
</evidence>
<evidence type="ECO:0000313" key="2">
    <source>
        <dbReference type="EMBL" id="OGY99566.1"/>
    </source>
</evidence>
<dbReference type="EMBL" id="MHLA01000014">
    <property type="protein sequence ID" value="OGY99566.1"/>
    <property type="molecule type" value="Genomic_DNA"/>
</dbReference>
<dbReference type="Proteomes" id="UP000178880">
    <property type="component" value="Unassembled WGS sequence"/>
</dbReference>
<feature type="domain" description="4-fold beta flower" evidence="1">
    <location>
        <begin position="11"/>
        <end position="61"/>
    </location>
</feature>
<reference evidence="2 3" key="1">
    <citation type="journal article" date="2016" name="Nat. Commun.">
        <title>Thousands of microbial genomes shed light on interconnected biogeochemical processes in an aquifer system.</title>
        <authorList>
            <person name="Anantharaman K."/>
            <person name="Brown C.T."/>
            <person name="Hug L.A."/>
            <person name="Sharon I."/>
            <person name="Castelle C.J."/>
            <person name="Probst A.J."/>
            <person name="Thomas B.C."/>
            <person name="Singh A."/>
            <person name="Wilkins M.J."/>
            <person name="Karaoz U."/>
            <person name="Brodie E.L."/>
            <person name="Williams K.H."/>
            <person name="Hubbard S.S."/>
            <person name="Banfield J.F."/>
        </authorList>
    </citation>
    <scope>NUCLEOTIDE SEQUENCE [LARGE SCALE GENOMIC DNA]</scope>
</reference>
<name>A0A1G2CEB0_9BACT</name>
<dbReference type="InterPro" id="IPR048911">
    <property type="entry name" value="Bflower"/>
</dbReference>
<evidence type="ECO:0000313" key="3">
    <source>
        <dbReference type="Proteomes" id="UP000178880"/>
    </source>
</evidence>
<gene>
    <name evidence="2" type="ORF">A2945_02890</name>
</gene>
<accession>A0A1G2CEB0</accession>
<protein>
    <recommendedName>
        <fullName evidence="1">4-fold beta flower domain-containing protein</fullName>
    </recommendedName>
</protein>
<proteinExistence type="predicted"/>
<dbReference type="Pfam" id="PF21784">
    <property type="entry name" value="Bflower"/>
    <property type="match status" value="1"/>
</dbReference>
<comment type="caution">
    <text evidence="2">The sequence shown here is derived from an EMBL/GenBank/DDBJ whole genome shotgun (WGS) entry which is preliminary data.</text>
</comment>
<organism evidence="2 3">
    <name type="scientific">Candidatus Liptonbacteria bacterium RIFCSPLOWO2_01_FULL_52_25</name>
    <dbReference type="NCBI Taxonomy" id="1798650"/>
    <lineage>
        <taxon>Bacteria</taxon>
        <taxon>Candidatus Liptoniibacteriota</taxon>
    </lineage>
</organism>
<sequence length="92" mass="10320">MIKINGNDIMRSGKKIGWIDGNDIRDYEGQKVGWFEDNDIYNVGGRKIGYVENGYLNASDGGTKVPFEKINREITGGVLTEVQKCAIYMLLD</sequence>
<dbReference type="AlphaFoldDB" id="A0A1G2CEB0"/>